<dbReference type="PANTHER" id="PTHR37312:SF1">
    <property type="entry name" value="MEMBRANE-BOUND ACYLTRANSFERASE YKRP-RELATED"/>
    <property type="match status" value="1"/>
</dbReference>
<feature type="transmembrane region" description="Helical" evidence="3">
    <location>
        <begin position="33"/>
        <end position="51"/>
    </location>
</feature>
<reference evidence="8 9" key="1">
    <citation type="submission" date="2020-03" db="EMBL/GenBank/DDBJ databases">
        <title>Soil Listeria distribution.</title>
        <authorList>
            <person name="Liao J."/>
            <person name="Wiedmann M."/>
        </authorList>
    </citation>
    <scope>NUCLEOTIDE SEQUENCE [LARGE SCALE GENOMIC DNA]</scope>
    <source>
        <strain evidence="7 10">FSL L7-0153</strain>
        <strain evidence="6 8">FSL L7-0259</strain>
        <strain evidence="5 9">FSL L7-1816</strain>
    </source>
</reference>
<evidence type="ECO:0000313" key="8">
    <source>
        <dbReference type="Proteomes" id="UP000541735"/>
    </source>
</evidence>
<dbReference type="EMBL" id="JAAROV010000003">
    <property type="protein sequence ID" value="MBC1317663.1"/>
    <property type="molecule type" value="Genomic_DNA"/>
</dbReference>
<protein>
    <submittedName>
        <fullName evidence="6">Acyltransferase family protein</fullName>
    </submittedName>
</protein>
<dbReference type="EMBL" id="JAARYY010000014">
    <property type="protein sequence ID" value="MBC2245655.1"/>
    <property type="molecule type" value="Genomic_DNA"/>
</dbReference>
<dbReference type="InterPro" id="IPR002656">
    <property type="entry name" value="Acyl_transf_3_dom"/>
</dbReference>
<feature type="domain" description="Acyltransferase 3" evidence="4">
    <location>
        <begin position="6"/>
        <end position="309"/>
    </location>
</feature>
<dbReference type="EMBL" id="JAARYD010000013">
    <property type="protein sequence ID" value="MBC2178366.1"/>
    <property type="molecule type" value="Genomic_DNA"/>
</dbReference>
<evidence type="ECO:0000313" key="5">
    <source>
        <dbReference type="EMBL" id="MBC1317663.1"/>
    </source>
</evidence>
<dbReference type="AlphaFoldDB" id="A0A7X0Z9A9"/>
<gene>
    <name evidence="5" type="ORF">HB811_12845</name>
    <name evidence="7" type="ORF">HCB25_16440</name>
    <name evidence="6" type="ORF">HCB27_17190</name>
</gene>
<accession>A0A7X0Z9A9</accession>
<organism evidence="6 8">
    <name type="scientific">Listeria booriae</name>
    <dbReference type="NCBI Taxonomy" id="1552123"/>
    <lineage>
        <taxon>Bacteria</taxon>
        <taxon>Bacillati</taxon>
        <taxon>Bacillota</taxon>
        <taxon>Bacilli</taxon>
        <taxon>Bacillales</taxon>
        <taxon>Listeriaceae</taxon>
        <taxon>Listeria</taxon>
    </lineage>
</organism>
<feature type="transmembrane region" description="Helical" evidence="3">
    <location>
        <begin position="142"/>
        <end position="159"/>
    </location>
</feature>
<dbReference type="RefSeq" id="WP_185357463.1">
    <property type="nucleotide sequence ID" value="NZ_JAARMW010000005.1"/>
</dbReference>
<feature type="transmembrane region" description="Helical" evidence="3">
    <location>
        <begin position="165"/>
        <end position="183"/>
    </location>
</feature>
<dbReference type="Proteomes" id="UP000550367">
    <property type="component" value="Unassembled WGS sequence"/>
</dbReference>
<name>A0A7X0Z9A9_9LIST</name>
<evidence type="ECO:0000313" key="10">
    <source>
        <dbReference type="Proteomes" id="UP000550367"/>
    </source>
</evidence>
<evidence type="ECO:0000256" key="3">
    <source>
        <dbReference type="SAM" id="Phobius"/>
    </source>
</evidence>
<dbReference type="Proteomes" id="UP000543379">
    <property type="component" value="Unassembled WGS sequence"/>
</dbReference>
<evidence type="ECO:0000313" key="7">
    <source>
        <dbReference type="EMBL" id="MBC2245655.1"/>
    </source>
</evidence>
<sequence>MTTNRIDWIDTAKGIGILLVVWGHFYASDTLKVIIYGFHMPLFLFLSGYLYKIQNMPFRLFLSKKCKQLLVPFFVFQMVTFFIVNGLILLASNQLYSDPMTLVTQFFFLNGDVGFNSPLWFLVVLFGVEVIFYLFMHFVKKGKWIVVFTILLFAFIFSLNEGARITFGIQILPLSWLFYYIGFKFRTWQIFNRLGQTWITISLGVILYLSIVFAFNDGEIIGFRSNNLGNFFIFIVGAMIGIIVFCLICKKIGKSVLWGQFGRHSLLILGTHYFFLILYANVWAMIAGETIDKAYPIYITLPLTIFAFVIYYVGFQLRVFTHRSPEKIKKRGELL</sequence>
<feature type="transmembrane region" description="Helical" evidence="3">
    <location>
        <begin position="295"/>
        <end position="314"/>
    </location>
</feature>
<feature type="transmembrane region" description="Helical" evidence="3">
    <location>
        <begin position="195"/>
        <end position="216"/>
    </location>
</feature>
<dbReference type="PANTHER" id="PTHR37312">
    <property type="entry name" value="MEMBRANE-BOUND ACYLTRANSFERASE YKRP-RELATED"/>
    <property type="match status" value="1"/>
</dbReference>
<evidence type="ECO:0000259" key="4">
    <source>
        <dbReference type="Pfam" id="PF01757"/>
    </source>
</evidence>
<evidence type="ECO:0000256" key="2">
    <source>
        <dbReference type="ARBA" id="ARBA00007400"/>
    </source>
</evidence>
<comment type="similarity">
    <text evidence="2">Belongs to the acyltransferase 3 family.</text>
</comment>
<keyword evidence="6" id="KW-0012">Acyltransferase</keyword>
<dbReference type="Proteomes" id="UP000541735">
    <property type="component" value="Unassembled WGS sequence"/>
</dbReference>
<comment type="subcellular location">
    <subcellularLocation>
        <location evidence="1">Membrane</location>
    </subcellularLocation>
</comment>
<keyword evidence="3" id="KW-0472">Membrane</keyword>
<comment type="caution">
    <text evidence="6">The sequence shown here is derived from an EMBL/GenBank/DDBJ whole genome shotgun (WGS) entry which is preliminary data.</text>
</comment>
<proteinExistence type="inferred from homology"/>
<keyword evidence="6" id="KW-0808">Transferase</keyword>
<feature type="transmembrane region" description="Helical" evidence="3">
    <location>
        <begin position="71"/>
        <end position="97"/>
    </location>
</feature>
<dbReference type="InterPro" id="IPR052734">
    <property type="entry name" value="Nod_factor_acetyltransferase"/>
</dbReference>
<evidence type="ECO:0000313" key="6">
    <source>
        <dbReference type="EMBL" id="MBC2178366.1"/>
    </source>
</evidence>
<evidence type="ECO:0000256" key="1">
    <source>
        <dbReference type="ARBA" id="ARBA00004370"/>
    </source>
</evidence>
<dbReference type="Pfam" id="PF01757">
    <property type="entry name" value="Acyl_transf_3"/>
    <property type="match status" value="1"/>
</dbReference>
<keyword evidence="3" id="KW-1133">Transmembrane helix</keyword>
<keyword evidence="3" id="KW-0812">Transmembrane</keyword>
<feature type="transmembrane region" description="Helical" evidence="3">
    <location>
        <begin position="261"/>
        <end position="283"/>
    </location>
</feature>
<evidence type="ECO:0000313" key="9">
    <source>
        <dbReference type="Proteomes" id="UP000543379"/>
    </source>
</evidence>
<dbReference type="GO" id="GO:0016747">
    <property type="term" value="F:acyltransferase activity, transferring groups other than amino-acyl groups"/>
    <property type="evidence" value="ECO:0007669"/>
    <property type="project" value="InterPro"/>
</dbReference>
<feature type="transmembrane region" description="Helical" evidence="3">
    <location>
        <begin position="228"/>
        <end position="249"/>
    </location>
</feature>
<feature type="transmembrane region" description="Helical" evidence="3">
    <location>
        <begin position="117"/>
        <end position="135"/>
    </location>
</feature>